<evidence type="ECO:0000313" key="1">
    <source>
        <dbReference type="EMBL" id="KAI3708044.1"/>
    </source>
</evidence>
<proteinExistence type="predicted"/>
<reference evidence="2" key="1">
    <citation type="journal article" date="2022" name="Mol. Ecol. Resour.">
        <title>The genomes of chicory, endive, great burdock and yacon provide insights into Asteraceae palaeo-polyploidization history and plant inulin production.</title>
        <authorList>
            <person name="Fan W."/>
            <person name="Wang S."/>
            <person name="Wang H."/>
            <person name="Wang A."/>
            <person name="Jiang F."/>
            <person name="Liu H."/>
            <person name="Zhao H."/>
            <person name="Xu D."/>
            <person name="Zhang Y."/>
        </authorList>
    </citation>
    <scope>NUCLEOTIDE SEQUENCE [LARGE SCALE GENOMIC DNA]</scope>
    <source>
        <strain evidence="2">cv. Punajuju</strain>
    </source>
</reference>
<keyword evidence="2" id="KW-1185">Reference proteome</keyword>
<dbReference type="Proteomes" id="UP001055811">
    <property type="component" value="Linkage Group LG07"/>
</dbReference>
<organism evidence="1 2">
    <name type="scientific">Cichorium intybus</name>
    <name type="common">Chicory</name>
    <dbReference type="NCBI Taxonomy" id="13427"/>
    <lineage>
        <taxon>Eukaryota</taxon>
        <taxon>Viridiplantae</taxon>
        <taxon>Streptophyta</taxon>
        <taxon>Embryophyta</taxon>
        <taxon>Tracheophyta</taxon>
        <taxon>Spermatophyta</taxon>
        <taxon>Magnoliopsida</taxon>
        <taxon>eudicotyledons</taxon>
        <taxon>Gunneridae</taxon>
        <taxon>Pentapetalae</taxon>
        <taxon>asterids</taxon>
        <taxon>campanulids</taxon>
        <taxon>Asterales</taxon>
        <taxon>Asteraceae</taxon>
        <taxon>Cichorioideae</taxon>
        <taxon>Cichorieae</taxon>
        <taxon>Cichoriinae</taxon>
        <taxon>Cichorium</taxon>
    </lineage>
</organism>
<name>A0ACB9ACW3_CICIN</name>
<reference evidence="1 2" key="2">
    <citation type="journal article" date="2022" name="Mol. Ecol. Resour.">
        <title>The genomes of chicory, endive, great burdock and yacon provide insights into Asteraceae paleo-polyploidization history and plant inulin production.</title>
        <authorList>
            <person name="Fan W."/>
            <person name="Wang S."/>
            <person name="Wang H."/>
            <person name="Wang A."/>
            <person name="Jiang F."/>
            <person name="Liu H."/>
            <person name="Zhao H."/>
            <person name="Xu D."/>
            <person name="Zhang Y."/>
        </authorList>
    </citation>
    <scope>NUCLEOTIDE SEQUENCE [LARGE SCALE GENOMIC DNA]</scope>
    <source>
        <strain evidence="2">cv. Punajuju</strain>
        <tissue evidence="1">Leaves</tissue>
    </source>
</reference>
<sequence length="70" mass="7804">MSLQDGVQWLPIVPHSSYTIIIVPLKLCLLIASKPPFSSHYSPAFSPVFNLIVSSNTYQHHQNPQIDSSI</sequence>
<comment type="caution">
    <text evidence="1">The sequence shown here is derived from an EMBL/GenBank/DDBJ whole genome shotgun (WGS) entry which is preliminary data.</text>
</comment>
<gene>
    <name evidence="1" type="ORF">L2E82_37058</name>
</gene>
<evidence type="ECO:0000313" key="2">
    <source>
        <dbReference type="Proteomes" id="UP001055811"/>
    </source>
</evidence>
<dbReference type="EMBL" id="CM042015">
    <property type="protein sequence ID" value="KAI3708044.1"/>
    <property type="molecule type" value="Genomic_DNA"/>
</dbReference>
<accession>A0ACB9ACW3</accession>
<protein>
    <submittedName>
        <fullName evidence="1">Uncharacterized protein</fullName>
    </submittedName>
</protein>